<dbReference type="EMBL" id="FZNY01000003">
    <property type="protein sequence ID" value="SNR85991.1"/>
    <property type="molecule type" value="Genomic_DNA"/>
</dbReference>
<evidence type="ECO:0000313" key="2">
    <source>
        <dbReference type="EMBL" id="SNR85991.1"/>
    </source>
</evidence>
<keyword evidence="1" id="KW-0732">Signal</keyword>
<feature type="signal peptide" evidence="1">
    <location>
        <begin position="1"/>
        <end position="16"/>
    </location>
</feature>
<accession>A0A238ZSK0</accession>
<keyword evidence="3" id="KW-1185">Reference proteome</keyword>
<evidence type="ECO:0000256" key="1">
    <source>
        <dbReference type="SAM" id="SignalP"/>
    </source>
</evidence>
<dbReference type="RefSeq" id="WP_089371765.1">
    <property type="nucleotide sequence ID" value="NZ_BMEP01000001.1"/>
</dbReference>
<dbReference type="SUPFAM" id="SSF53474">
    <property type="entry name" value="alpha/beta-Hydrolases"/>
    <property type="match status" value="1"/>
</dbReference>
<proteinExistence type="predicted"/>
<evidence type="ECO:0000313" key="3">
    <source>
        <dbReference type="Proteomes" id="UP000198379"/>
    </source>
</evidence>
<name>A0A238ZSK0_9FLAO</name>
<dbReference type="Proteomes" id="UP000198379">
    <property type="component" value="Unassembled WGS sequence"/>
</dbReference>
<organism evidence="2 3">
    <name type="scientific">Dokdonia pacifica</name>
    <dbReference type="NCBI Taxonomy" id="1627892"/>
    <lineage>
        <taxon>Bacteria</taxon>
        <taxon>Pseudomonadati</taxon>
        <taxon>Bacteroidota</taxon>
        <taxon>Flavobacteriia</taxon>
        <taxon>Flavobacteriales</taxon>
        <taxon>Flavobacteriaceae</taxon>
        <taxon>Dokdonia</taxon>
    </lineage>
</organism>
<protein>
    <recommendedName>
        <fullName evidence="4">Alpha/beta hydrolase</fullName>
    </recommendedName>
</protein>
<reference evidence="2 3" key="1">
    <citation type="submission" date="2017-06" db="EMBL/GenBank/DDBJ databases">
        <authorList>
            <person name="Kim H.J."/>
            <person name="Triplett B.A."/>
        </authorList>
    </citation>
    <scope>NUCLEOTIDE SEQUENCE [LARGE SCALE GENOMIC DNA]</scope>
    <source>
        <strain evidence="2 3">DSM 25597</strain>
    </source>
</reference>
<dbReference type="InterPro" id="IPR029058">
    <property type="entry name" value="AB_hydrolase_fold"/>
</dbReference>
<dbReference type="OrthoDB" id="1123157at2"/>
<evidence type="ECO:0008006" key="4">
    <source>
        <dbReference type="Google" id="ProtNLM"/>
    </source>
</evidence>
<sequence>MRYIVLLLFVTLPALSQDIVPGTIISQIALDDTKNETYALYLPRAYDENGNYPVVFVFDETNQGDRAVQQFTIGAELTNSIIIGANFAIKDSLQTGLKRTEKLINTLYQRYAIDATKIILAGRGDGALIATAGAYKTQKIKGVIAINDIYLDNTIFRKNSRIKLTLISGDENPNYYKLRAYQGVLRSSSSFAGYYEYNGGSDWPEAGFLSAAMVDILMTRATPVEDVQRYYESDLAFGELLYRQQKHLPAFSFVQDLKKQYKDRVEIDAQKKLLKTIRGNATFKAKRSRRTSVKYAEILLAEDFQYYLNEDAKNSYFDNLGWWNFQMNDLDAKIDSTASNNQERKASIRLKGFAKTLVEDKYKEILTKNPKIEQLLFMNVLRTLVDPNNQQAFVNAISLSAKDGDVNASLFYLEELLKSGFKDYELLYTIDGTTALRIGEEWNAIVKAYLGKSKFFDD</sequence>
<feature type="chain" id="PRO_5011991831" description="Alpha/beta hydrolase" evidence="1">
    <location>
        <begin position="17"/>
        <end position="458"/>
    </location>
</feature>
<dbReference type="Gene3D" id="3.40.50.1820">
    <property type="entry name" value="alpha/beta hydrolase"/>
    <property type="match status" value="1"/>
</dbReference>
<dbReference type="AlphaFoldDB" id="A0A238ZSK0"/>
<gene>
    <name evidence="2" type="ORF">SAMN06265376_103461</name>
</gene>